<sequence>MFGKLKQFALKKVLQSQMKDAPPEQQQMILEMVEKDPALFEKIAKEMQEELKKNGNNQMSAAMKVLPKYQKEIMSVMSPEMKEQMVKMQMGAQGKFNPNGSIRR</sequence>
<name>A0A1F6FGT9_9BACT</name>
<gene>
    <name evidence="1" type="ORF">A3G90_03310</name>
</gene>
<evidence type="ECO:0000313" key="2">
    <source>
        <dbReference type="Proteomes" id="UP000177325"/>
    </source>
</evidence>
<reference evidence="1 2" key="1">
    <citation type="journal article" date="2016" name="Nat. Commun.">
        <title>Thousands of microbial genomes shed light on interconnected biogeochemical processes in an aquifer system.</title>
        <authorList>
            <person name="Anantharaman K."/>
            <person name="Brown C.T."/>
            <person name="Hug L.A."/>
            <person name="Sharon I."/>
            <person name="Castelle C.J."/>
            <person name="Probst A.J."/>
            <person name="Thomas B.C."/>
            <person name="Singh A."/>
            <person name="Wilkins M.J."/>
            <person name="Karaoz U."/>
            <person name="Brodie E.L."/>
            <person name="Williams K.H."/>
            <person name="Hubbard S.S."/>
            <person name="Banfield J.F."/>
        </authorList>
    </citation>
    <scope>NUCLEOTIDE SEQUENCE [LARGE SCALE GENOMIC DNA]</scope>
</reference>
<protein>
    <submittedName>
        <fullName evidence="1">Uncharacterized protein</fullName>
    </submittedName>
</protein>
<organism evidence="1 2">
    <name type="scientific">Candidatus Kaiserbacteria bacterium RIFCSPLOWO2_12_FULL_45_26</name>
    <dbReference type="NCBI Taxonomy" id="1798525"/>
    <lineage>
        <taxon>Bacteria</taxon>
        <taxon>Candidatus Kaiseribacteriota</taxon>
    </lineage>
</organism>
<comment type="caution">
    <text evidence="1">The sequence shown here is derived from an EMBL/GenBank/DDBJ whole genome shotgun (WGS) entry which is preliminary data.</text>
</comment>
<dbReference type="EMBL" id="MFMM01000001">
    <property type="protein sequence ID" value="OGG85063.1"/>
    <property type="molecule type" value="Genomic_DNA"/>
</dbReference>
<accession>A0A1F6FGT9</accession>
<evidence type="ECO:0000313" key="1">
    <source>
        <dbReference type="EMBL" id="OGG85063.1"/>
    </source>
</evidence>
<proteinExistence type="predicted"/>
<dbReference type="AlphaFoldDB" id="A0A1F6FGT9"/>
<dbReference type="STRING" id="1798525.A3G90_03310"/>
<dbReference type="Proteomes" id="UP000177325">
    <property type="component" value="Unassembled WGS sequence"/>
</dbReference>